<dbReference type="NCBIfam" id="TIGR03162">
    <property type="entry name" value="ribazole_cobC"/>
    <property type="match status" value="1"/>
</dbReference>
<evidence type="ECO:0000313" key="3">
    <source>
        <dbReference type="Proteomes" id="UP000004913"/>
    </source>
</evidence>
<dbReference type="InterPro" id="IPR013078">
    <property type="entry name" value="His_Pase_superF_clade-1"/>
</dbReference>
<protein>
    <recommendedName>
        <fullName evidence="1">Alpha-ribazole phosphatase</fullName>
        <ecNumber evidence="1">3.1.3.73</ecNumber>
    </recommendedName>
</protein>
<dbReference type="STRING" id="742766.HMPREF9455_04071"/>
<keyword evidence="3" id="KW-1185">Reference proteome</keyword>
<dbReference type="CDD" id="cd07067">
    <property type="entry name" value="HP_PGM_like"/>
    <property type="match status" value="1"/>
</dbReference>
<dbReference type="SUPFAM" id="SSF53254">
    <property type="entry name" value="Phosphoglycerate mutase-like"/>
    <property type="match status" value="1"/>
</dbReference>
<dbReference type="EC" id="3.1.3.73" evidence="1"/>
<comment type="caution">
    <text evidence="2">The sequence shown here is derived from an EMBL/GenBank/DDBJ whole genome shotgun (WGS) entry which is preliminary data.</text>
</comment>
<name>F5J404_9BACT</name>
<dbReference type="PANTHER" id="PTHR48100">
    <property type="entry name" value="BROAD-SPECIFICITY PHOSPHATASE YOR283W-RELATED"/>
    <property type="match status" value="1"/>
</dbReference>
<dbReference type="Gene3D" id="3.40.50.1240">
    <property type="entry name" value="Phosphoglycerate mutase-like"/>
    <property type="match status" value="1"/>
</dbReference>
<accession>F5J404</accession>
<dbReference type="Proteomes" id="UP000004913">
    <property type="component" value="Unassembled WGS sequence"/>
</dbReference>
<evidence type="ECO:0000313" key="2">
    <source>
        <dbReference type="EMBL" id="EGJ99575.1"/>
    </source>
</evidence>
<organism evidence="2 3">
    <name type="scientific">Dysgonomonas gadei ATCC BAA-286</name>
    <dbReference type="NCBI Taxonomy" id="742766"/>
    <lineage>
        <taxon>Bacteria</taxon>
        <taxon>Pseudomonadati</taxon>
        <taxon>Bacteroidota</taxon>
        <taxon>Bacteroidia</taxon>
        <taxon>Bacteroidales</taxon>
        <taxon>Dysgonomonadaceae</taxon>
        <taxon>Dysgonomonas</taxon>
    </lineage>
</organism>
<dbReference type="AlphaFoldDB" id="F5J404"/>
<sequence>MADLLIDFMKIYIIRHTAVGVNGVCYGQTDVPLKETFESEAEIVKQNLKDIAFDAVFSSPLSRAKKLAEYCGYENIRLKDRLKELNFGEWEMQEWDKIDMTEWEKDWINTPAPNGESFAQMYKRIASFLDELKGQDHSTVAVFAHGGVINCFKVYFGKTDLAGAFDDLSEYGQISEFELI</sequence>
<dbReference type="HOGENOM" id="CLU_033323_8_3_10"/>
<reference evidence="2 3" key="1">
    <citation type="submission" date="2011-04" db="EMBL/GenBank/DDBJ databases">
        <title>The Genome Sequence of Dysgonomonas gadei ATCC BAA-286.</title>
        <authorList>
            <consortium name="The Broad Institute Genome Sequencing Platform"/>
            <person name="Earl A."/>
            <person name="Ward D."/>
            <person name="Feldgarden M."/>
            <person name="Gevers D."/>
            <person name="Pudlo N."/>
            <person name="Martens E."/>
            <person name="Allen-Vercoe E."/>
            <person name="Young S.K."/>
            <person name="Zeng Q."/>
            <person name="Gargeya S."/>
            <person name="Fitzgerald M."/>
            <person name="Haas B."/>
            <person name="Abouelleil A."/>
            <person name="Alvarado L."/>
            <person name="Arachchi H.M."/>
            <person name="Berlin A."/>
            <person name="Brown A."/>
            <person name="Chapman S.B."/>
            <person name="Chen Z."/>
            <person name="Dunbar C."/>
            <person name="Freedman E."/>
            <person name="Gearin G."/>
            <person name="Gellesch M."/>
            <person name="Goldberg J."/>
            <person name="Griggs A."/>
            <person name="Gujja S."/>
            <person name="Heiman D."/>
            <person name="Howarth C."/>
            <person name="Larson L."/>
            <person name="Lui A."/>
            <person name="MacDonald P.J.P."/>
            <person name="Mehta T."/>
            <person name="Montmayeur A."/>
            <person name="Murphy C."/>
            <person name="Neiman D."/>
            <person name="Pearson M."/>
            <person name="Priest M."/>
            <person name="Roberts A."/>
            <person name="Saif S."/>
            <person name="Shea T."/>
            <person name="Shenoy N."/>
            <person name="Sisk P."/>
            <person name="Stolte C."/>
            <person name="Sykes S."/>
            <person name="Yandava C."/>
            <person name="Wortman J."/>
            <person name="Nusbaum C."/>
            <person name="Birren B."/>
        </authorList>
    </citation>
    <scope>NUCLEOTIDE SEQUENCE [LARGE SCALE GENOMIC DNA]</scope>
    <source>
        <strain evidence="2 3">ATCC BAA-286</strain>
    </source>
</reference>
<dbReference type="GO" id="GO:0043755">
    <property type="term" value="F:alpha-ribazole phosphatase activity"/>
    <property type="evidence" value="ECO:0007669"/>
    <property type="project" value="UniProtKB-UniRule"/>
</dbReference>
<dbReference type="Pfam" id="PF00300">
    <property type="entry name" value="His_Phos_1"/>
    <property type="match status" value="1"/>
</dbReference>
<dbReference type="EMBL" id="ADLV01000057">
    <property type="protein sequence ID" value="EGJ99575.1"/>
    <property type="molecule type" value="Genomic_DNA"/>
</dbReference>
<proteinExistence type="predicted"/>
<evidence type="ECO:0000256" key="1">
    <source>
        <dbReference type="NCBIfam" id="TIGR03162"/>
    </source>
</evidence>
<dbReference type="InterPro" id="IPR029033">
    <property type="entry name" value="His_PPase_superfam"/>
</dbReference>
<dbReference type="InterPro" id="IPR050275">
    <property type="entry name" value="PGM_Phosphatase"/>
</dbReference>
<dbReference type="GO" id="GO:0005737">
    <property type="term" value="C:cytoplasm"/>
    <property type="evidence" value="ECO:0007669"/>
    <property type="project" value="TreeGrafter"/>
</dbReference>
<dbReference type="InterPro" id="IPR017578">
    <property type="entry name" value="Ribazole_CobC"/>
</dbReference>
<gene>
    <name evidence="2" type="ORF">HMPREF9455_04071</name>
</gene>
<dbReference type="eggNOG" id="COG0406">
    <property type="taxonomic scope" value="Bacteria"/>
</dbReference>
<dbReference type="SMART" id="SM00855">
    <property type="entry name" value="PGAM"/>
    <property type="match status" value="1"/>
</dbReference>
<dbReference type="GO" id="GO:0009236">
    <property type="term" value="P:cobalamin biosynthetic process"/>
    <property type="evidence" value="ECO:0007669"/>
    <property type="project" value="UniProtKB-UniRule"/>
</dbReference>
<dbReference type="PANTHER" id="PTHR48100:SF59">
    <property type="entry name" value="ADENOSYLCOBALAMIN_ALPHA-RIBAZOLE PHOSPHATASE"/>
    <property type="match status" value="1"/>
</dbReference>